<reference evidence="1 2" key="1">
    <citation type="submission" date="2024-01" db="EMBL/GenBank/DDBJ databases">
        <title>The genomes of 5 underutilized Papilionoideae crops provide insights into root nodulation and disease resistanc.</title>
        <authorList>
            <person name="Yuan L."/>
        </authorList>
    </citation>
    <scope>NUCLEOTIDE SEQUENCE [LARGE SCALE GENOMIC DNA]</scope>
    <source>
        <strain evidence="1">ZHUSHIDOU_FW_LH</strain>
        <tissue evidence="1">Leaf</tissue>
    </source>
</reference>
<proteinExistence type="predicted"/>
<sequence>MGSTFCTCKKLCTFSCKQLSVEHFLFSSYMFVVGTCTFCDLWCEIRPGSSIGLANSPLFDLHNHYLYVKHSSGSSILNVLFIKHAS</sequence>
<gene>
    <name evidence="1" type="ORF">RIF29_10325</name>
</gene>
<accession>A0AAN9IK06</accession>
<protein>
    <submittedName>
        <fullName evidence="1">Uncharacterized protein</fullName>
    </submittedName>
</protein>
<name>A0AAN9IK06_CROPI</name>
<dbReference type="AlphaFoldDB" id="A0AAN9IK06"/>
<evidence type="ECO:0000313" key="2">
    <source>
        <dbReference type="Proteomes" id="UP001372338"/>
    </source>
</evidence>
<dbReference type="Proteomes" id="UP001372338">
    <property type="component" value="Unassembled WGS sequence"/>
</dbReference>
<keyword evidence="2" id="KW-1185">Reference proteome</keyword>
<dbReference type="EMBL" id="JAYWIO010000002">
    <property type="protein sequence ID" value="KAK7281934.1"/>
    <property type="molecule type" value="Genomic_DNA"/>
</dbReference>
<comment type="caution">
    <text evidence="1">The sequence shown here is derived from an EMBL/GenBank/DDBJ whole genome shotgun (WGS) entry which is preliminary data.</text>
</comment>
<evidence type="ECO:0000313" key="1">
    <source>
        <dbReference type="EMBL" id="KAK7281934.1"/>
    </source>
</evidence>
<organism evidence="1 2">
    <name type="scientific">Crotalaria pallida</name>
    <name type="common">Smooth rattlebox</name>
    <name type="synonym">Crotalaria striata</name>
    <dbReference type="NCBI Taxonomy" id="3830"/>
    <lineage>
        <taxon>Eukaryota</taxon>
        <taxon>Viridiplantae</taxon>
        <taxon>Streptophyta</taxon>
        <taxon>Embryophyta</taxon>
        <taxon>Tracheophyta</taxon>
        <taxon>Spermatophyta</taxon>
        <taxon>Magnoliopsida</taxon>
        <taxon>eudicotyledons</taxon>
        <taxon>Gunneridae</taxon>
        <taxon>Pentapetalae</taxon>
        <taxon>rosids</taxon>
        <taxon>fabids</taxon>
        <taxon>Fabales</taxon>
        <taxon>Fabaceae</taxon>
        <taxon>Papilionoideae</taxon>
        <taxon>50 kb inversion clade</taxon>
        <taxon>genistoids sensu lato</taxon>
        <taxon>core genistoids</taxon>
        <taxon>Crotalarieae</taxon>
        <taxon>Crotalaria</taxon>
    </lineage>
</organism>